<sequence length="380" mass="42060">MSQVLFVCLQPLEVETVSSTSQAVGTKTMATCTRLGCGKKFDPDQNLESHCVFHPGKPVFHEGLKSWSCCKEKNKPVMEFDQFMKIEGCATGIHSLEKPVITAPVAAPKLATEVESVDANGKMTFSVNEKMDTTASKSTHQHQTTRDVFQPIKAEQTPQSQPVKPKPELEDSPESIVPDGTKCKRLACGITWNGLGNCKRGELDKEECTYHPGTPVFHEGSKGYSCCKKRVLDFDDFLRLRGCKQSSHLFTEIENNSNSNEEEIVESRFDFYQTPTSVIVSIFAKKIDQDQSTIKFDPSGVSVDLKLPSNKRFRRTFNLFGLIDPAQSTYKILTTKCEMVLIKSDGRSWSNLEKGDSFVGTVTFGVGGRTGTVGAKEIVT</sequence>
<organism evidence="1 2">
    <name type="scientific">Puccinia striiformis f. sp. tritici</name>
    <dbReference type="NCBI Taxonomy" id="168172"/>
    <lineage>
        <taxon>Eukaryota</taxon>
        <taxon>Fungi</taxon>
        <taxon>Dikarya</taxon>
        <taxon>Basidiomycota</taxon>
        <taxon>Pucciniomycotina</taxon>
        <taxon>Pucciniomycetes</taxon>
        <taxon>Pucciniales</taxon>
        <taxon>Pucciniaceae</taxon>
        <taxon>Puccinia</taxon>
    </lineage>
</organism>
<accession>A0ACC0EF44</accession>
<dbReference type="EMBL" id="CM045871">
    <property type="protein sequence ID" value="KAI7951389.1"/>
    <property type="molecule type" value="Genomic_DNA"/>
</dbReference>
<dbReference type="Proteomes" id="UP001060170">
    <property type="component" value="Chromosome 7"/>
</dbReference>
<evidence type="ECO:0000313" key="1">
    <source>
        <dbReference type="EMBL" id="KAI7951389.1"/>
    </source>
</evidence>
<proteinExistence type="predicted"/>
<keyword evidence="2" id="KW-1185">Reference proteome</keyword>
<reference evidence="2" key="1">
    <citation type="journal article" date="2018" name="BMC Genomics">
        <title>Genomic insights into host adaptation between the wheat stripe rust pathogen (Puccinia striiformis f. sp. tritici) and the barley stripe rust pathogen (Puccinia striiformis f. sp. hordei).</title>
        <authorList>
            <person name="Xia C."/>
            <person name="Wang M."/>
            <person name="Yin C."/>
            <person name="Cornejo O.E."/>
            <person name="Hulbert S.H."/>
            <person name="Chen X."/>
        </authorList>
    </citation>
    <scope>NUCLEOTIDE SEQUENCE [LARGE SCALE GENOMIC DNA]</scope>
    <source>
        <strain evidence="2">93-210</strain>
    </source>
</reference>
<comment type="caution">
    <text evidence="1">The sequence shown here is derived from an EMBL/GenBank/DDBJ whole genome shotgun (WGS) entry which is preliminary data.</text>
</comment>
<protein>
    <submittedName>
        <fullName evidence="1">Uncharacterized protein</fullName>
    </submittedName>
</protein>
<reference evidence="1 2" key="3">
    <citation type="journal article" date="2022" name="Microbiol. Spectr.">
        <title>Folding features and dynamics of 3D genome architecture in plant fungal pathogens.</title>
        <authorList>
            <person name="Xia C."/>
        </authorList>
    </citation>
    <scope>NUCLEOTIDE SEQUENCE [LARGE SCALE GENOMIC DNA]</scope>
    <source>
        <strain evidence="1 2">93-210</strain>
    </source>
</reference>
<name>A0ACC0EF44_9BASI</name>
<evidence type="ECO:0000313" key="2">
    <source>
        <dbReference type="Proteomes" id="UP001060170"/>
    </source>
</evidence>
<gene>
    <name evidence="1" type="ORF">MJO28_007073</name>
</gene>
<reference evidence="2" key="2">
    <citation type="journal article" date="2018" name="Mol. Plant Microbe Interact.">
        <title>Genome sequence resources for the wheat stripe rust pathogen (Puccinia striiformis f. sp. tritici) and the barley stripe rust pathogen (Puccinia striiformis f. sp. hordei).</title>
        <authorList>
            <person name="Xia C."/>
            <person name="Wang M."/>
            <person name="Yin C."/>
            <person name="Cornejo O.E."/>
            <person name="Hulbert S.H."/>
            <person name="Chen X."/>
        </authorList>
    </citation>
    <scope>NUCLEOTIDE SEQUENCE [LARGE SCALE GENOMIC DNA]</scope>
    <source>
        <strain evidence="2">93-210</strain>
    </source>
</reference>